<evidence type="ECO:0000313" key="2">
    <source>
        <dbReference type="Proteomes" id="UP000290288"/>
    </source>
</evidence>
<sequence>MNKLIEHIKGSFVLASTMFKYIVQPATEVDPMTPMDRLPLTLEMNGLDGLYAQALARSQHLAHFREIISAIALLQEPLPIIGIADLLGIEAFEVIRVLLNLQAVIHVPGTDEEGYVTLCHTSLQDFLTTESRSGSFFVPPSFHLYLSYYSFSSALENSHELARAYGLDYFDSHWQLFARSATCDFIHEIEQFKARQPLLVDRPPYHHFLCPVFFHALFMMEPLHWNEDLYLLIECAKQLALAVECPDHRVRLWLEQKLWYRARYQEHQFRLSERTHETLQHDLRRASTTIHANFPELPGPRSTGITKEFVFDASTLSAIGIFNALNWIVARARLEWEELRITPNPPLKLSVSFVPPKLDVAGDAITLLPGVEDDGGVFSQS</sequence>
<accession>A0A4V1Q2U8</accession>
<evidence type="ECO:0000313" key="1">
    <source>
        <dbReference type="EMBL" id="RXW16338.1"/>
    </source>
</evidence>
<organism evidence="1 2">
    <name type="scientific">Candolleomyces aberdarensis</name>
    <dbReference type="NCBI Taxonomy" id="2316362"/>
    <lineage>
        <taxon>Eukaryota</taxon>
        <taxon>Fungi</taxon>
        <taxon>Dikarya</taxon>
        <taxon>Basidiomycota</taxon>
        <taxon>Agaricomycotina</taxon>
        <taxon>Agaricomycetes</taxon>
        <taxon>Agaricomycetidae</taxon>
        <taxon>Agaricales</taxon>
        <taxon>Agaricineae</taxon>
        <taxon>Psathyrellaceae</taxon>
        <taxon>Candolleomyces</taxon>
    </lineage>
</organism>
<name>A0A4V1Q2U8_9AGAR</name>
<protein>
    <submittedName>
        <fullName evidence="1">Uncharacterized protein</fullName>
    </submittedName>
</protein>
<dbReference type="EMBL" id="SDEE01000448">
    <property type="protein sequence ID" value="RXW16338.1"/>
    <property type="molecule type" value="Genomic_DNA"/>
</dbReference>
<comment type="caution">
    <text evidence="1">The sequence shown here is derived from an EMBL/GenBank/DDBJ whole genome shotgun (WGS) entry which is preliminary data.</text>
</comment>
<keyword evidence="2" id="KW-1185">Reference proteome</keyword>
<dbReference type="AlphaFoldDB" id="A0A4V1Q2U8"/>
<gene>
    <name evidence="1" type="ORF">EST38_g9517</name>
</gene>
<dbReference type="Proteomes" id="UP000290288">
    <property type="component" value="Unassembled WGS sequence"/>
</dbReference>
<dbReference type="OrthoDB" id="3027122at2759"/>
<reference evidence="1 2" key="1">
    <citation type="submission" date="2019-01" db="EMBL/GenBank/DDBJ databases">
        <title>Draft genome sequence of Psathyrella aberdarensis IHI B618.</title>
        <authorList>
            <person name="Buettner E."/>
            <person name="Kellner H."/>
        </authorList>
    </citation>
    <scope>NUCLEOTIDE SEQUENCE [LARGE SCALE GENOMIC DNA]</scope>
    <source>
        <strain evidence="1 2">IHI B618</strain>
    </source>
</reference>
<proteinExistence type="predicted"/>